<dbReference type="InterPro" id="IPR017907">
    <property type="entry name" value="Znf_RING_CS"/>
</dbReference>
<dbReference type="GO" id="GO:0005675">
    <property type="term" value="C:transcription factor TFIIH holo complex"/>
    <property type="evidence" value="ECO:0007669"/>
    <property type="project" value="TreeGrafter"/>
</dbReference>
<dbReference type="GO" id="GO:0006281">
    <property type="term" value="P:DNA repair"/>
    <property type="evidence" value="ECO:0007669"/>
    <property type="project" value="TreeGrafter"/>
</dbReference>
<keyword evidence="3" id="KW-0862">Zinc</keyword>
<dbReference type="InterPro" id="IPR001841">
    <property type="entry name" value="Znf_RING"/>
</dbReference>
<evidence type="ECO:0000256" key="6">
    <source>
        <dbReference type="SAM" id="MobiDB-lite"/>
    </source>
</evidence>
<dbReference type="Pfam" id="PF00097">
    <property type="entry name" value="zf-C3HC4"/>
    <property type="match status" value="1"/>
</dbReference>
<evidence type="ECO:0000256" key="4">
    <source>
        <dbReference type="PROSITE-ProRule" id="PRU00175"/>
    </source>
</evidence>
<dbReference type="InterPro" id="IPR015877">
    <property type="entry name" value="MAT1_centre"/>
</dbReference>
<protein>
    <submittedName>
        <fullName evidence="8">CDK-activating kinase assembly factor MAT1</fullName>
    </submittedName>
</protein>
<dbReference type="GO" id="GO:0008270">
    <property type="term" value="F:zinc ion binding"/>
    <property type="evidence" value="ECO:0007669"/>
    <property type="project" value="UniProtKB-KW"/>
</dbReference>
<feature type="domain" description="RING-type" evidence="7">
    <location>
        <begin position="11"/>
        <end position="63"/>
    </location>
</feature>
<evidence type="ECO:0000313" key="8">
    <source>
        <dbReference type="EMBL" id="CAB9526405.1"/>
    </source>
</evidence>
<dbReference type="GO" id="GO:0006357">
    <property type="term" value="P:regulation of transcription by RNA polymerase II"/>
    <property type="evidence" value="ECO:0007669"/>
    <property type="project" value="TreeGrafter"/>
</dbReference>
<dbReference type="OrthoDB" id="5963at2759"/>
<dbReference type="Proteomes" id="UP001153069">
    <property type="component" value="Unassembled WGS sequence"/>
</dbReference>
<keyword evidence="1" id="KW-0479">Metal-binding</keyword>
<feature type="coiled-coil region" evidence="5">
    <location>
        <begin position="122"/>
        <end position="199"/>
    </location>
</feature>
<evidence type="ECO:0000259" key="7">
    <source>
        <dbReference type="PROSITE" id="PS50089"/>
    </source>
</evidence>
<dbReference type="SUPFAM" id="SSF57850">
    <property type="entry name" value="RING/U-box"/>
    <property type="match status" value="1"/>
</dbReference>
<keyword evidence="5" id="KW-0175">Coiled coil</keyword>
<accession>A0A9N8HVK5</accession>
<dbReference type="PANTHER" id="PTHR12683">
    <property type="entry name" value="CDK-ACTIVATING KINASE ASSEMBLY FACTOR MAT1"/>
    <property type="match status" value="1"/>
</dbReference>
<evidence type="ECO:0000256" key="5">
    <source>
        <dbReference type="SAM" id="Coils"/>
    </source>
</evidence>
<sequence length="295" mass="34300">MDQEQDDLFRCAICGVTETDASNLSSQNALQTNATVRCGHKFCNSCIERELSRKREFPCPICRTRVKRVTLSYRSLDDVLCEKDTDWRRRVMKVFNKSQADFPTLLEYNNYLEEKEDIVFSIVNEEPNAEEAKDKIRAYEEEHKALIVLRQSQRADEERSIQDRIAAEQREMERKKRELKEEEKLIAMTKRKYKQEATEVLLGEREEVSAELVQAQMMGYRNELKRQSQGAKATQFVSPKVREPKGGFLPKEPKQDREFHRKRQAAGGGIRSGSIAPHEKNWNETEASLFATCVQ</sequence>
<keyword evidence="2 4" id="KW-0863">Zinc-finger</keyword>
<keyword evidence="8" id="KW-0808">Transferase</keyword>
<dbReference type="AlphaFoldDB" id="A0A9N8HVK5"/>
<dbReference type="Gene3D" id="3.30.40.10">
    <property type="entry name" value="Zinc/RING finger domain, C3HC4 (zinc finger)"/>
    <property type="match status" value="1"/>
</dbReference>
<keyword evidence="8" id="KW-0418">Kinase</keyword>
<dbReference type="InterPro" id="IPR018957">
    <property type="entry name" value="Znf_C3HC4_RING-type"/>
</dbReference>
<comment type="caution">
    <text evidence="8">The sequence shown here is derived from an EMBL/GenBank/DDBJ whole genome shotgun (WGS) entry which is preliminary data.</text>
</comment>
<reference evidence="8" key="1">
    <citation type="submission" date="2020-06" db="EMBL/GenBank/DDBJ databases">
        <authorList>
            <consortium name="Plant Systems Biology data submission"/>
        </authorList>
    </citation>
    <scope>NUCLEOTIDE SEQUENCE</scope>
    <source>
        <strain evidence="8">D6</strain>
    </source>
</reference>
<keyword evidence="9" id="KW-1185">Reference proteome</keyword>
<organism evidence="8 9">
    <name type="scientific">Seminavis robusta</name>
    <dbReference type="NCBI Taxonomy" id="568900"/>
    <lineage>
        <taxon>Eukaryota</taxon>
        <taxon>Sar</taxon>
        <taxon>Stramenopiles</taxon>
        <taxon>Ochrophyta</taxon>
        <taxon>Bacillariophyta</taxon>
        <taxon>Bacillariophyceae</taxon>
        <taxon>Bacillariophycidae</taxon>
        <taxon>Naviculales</taxon>
        <taxon>Naviculaceae</taxon>
        <taxon>Seminavis</taxon>
    </lineage>
</organism>
<evidence type="ECO:0000256" key="2">
    <source>
        <dbReference type="ARBA" id="ARBA00022771"/>
    </source>
</evidence>
<dbReference type="EMBL" id="CAICTM010001821">
    <property type="protein sequence ID" value="CAB9526405.1"/>
    <property type="molecule type" value="Genomic_DNA"/>
</dbReference>
<evidence type="ECO:0000313" key="9">
    <source>
        <dbReference type="Proteomes" id="UP001153069"/>
    </source>
</evidence>
<evidence type="ECO:0000256" key="3">
    <source>
        <dbReference type="ARBA" id="ARBA00022833"/>
    </source>
</evidence>
<feature type="region of interest" description="Disordered" evidence="6">
    <location>
        <begin position="241"/>
        <end position="281"/>
    </location>
</feature>
<feature type="compositionally biased region" description="Basic and acidic residues" evidence="6">
    <location>
        <begin position="241"/>
        <end position="259"/>
    </location>
</feature>
<dbReference type="PROSITE" id="PS50089">
    <property type="entry name" value="ZF_RING_2"/>
    <property type="match status" value="1"/>
</dbReference>
<name>A0A9N8HVK5_9STRA</name>
<gene>
    <name evidence="8" type="ORF">SEMRO_1823_G299890.1</name>
</gene>
<dbReference type="Pfam" id="PF06391">
    <property type="entry name" value="MAT1"/>
    <property type="match status" value="1"/>
</dbReference>
<dbReference type="InterPro" id="IPR013083">
    <property type="entry name" value="Znf_RING/FYVE/PHD"/>
</dbReference>
<dbReference type="PROSITE" id="PS00518">
    <property type="entry name" value="ZF_RING_1"/>
    <property type="match status" value="1"/>
</dbReference>
<dbReference type="GO" id="GO:0016301">
    <property type="term" value="F:kinase activity"/>
    <property type="evidence" value="ECO:0007669"/>
    <property type="project" value="UniProtKB-KW"/>
</dbReference>
<dbReference type="SMART" id="SM00184">
    <property type="entry name" value="RING"/>
    <property type="match status" value="1"/>
</dbReference>
<evidence type="ECO:0000256" key="1">
    <source>
        <dbReference type="ARBA" id="ARBA00022723"/>
    </source>
</evidence>
<proteinExistence type="predicted"/>
<dbReference type="PANTHER" id="PTHR12683:SF13">
    <property type="entry name" value="CDK-ACTIVATING KINASE ASSEMBLY FACTOR MAT1"/>
    <property type="match status" value="1"/>
</dbReference>